<protein>
    <submittedName>
        <fullName evidence="1">Uncharacterized protein</fullName>
    </submittedName>
</protein>
<name>A0A392S636_9FABA</name>
<proteinExistence type="predicted"/>
<organism evidence="1 2">
    <name type="scientific">Trifolium medium</name>
    <dbReference type="NCBI Taxonomy" id="97028"/>
    <lineage>
        <taxon>Eukaryota</taxon>
        <taxon>Viridiplantae</taxon>
        <taxon>Streptophyta</taxon>
        <taxon>Embryophyta</taxon>
        <taxon>Tracheophyta</taxon>
        <taxon>Spermatophyta</taxon>
        <taxon>Magnoliopsida</taxon>
        <taxon>eudicotyledons</taxon>
        <taxon>Gunneridae</taxon>
        <taxon>Pentapetalae</taxon>
        <taxon>rosids</taxon>
        <taxon>fabids</taxon>
        <taxon>Fabales</taxon>
        <taxon>Fabaceae</taxon>
        <taxon>Papilionoideae</taxon>
        <taxon>50 kb inversion clade</taxon>
        <taxon>NPAAA clade</taxon>
        <taxon>Hologalegina</taxon>
        <taxon>IRL clade</taxon>
        <taxon>Trifolieae</taxon>
        <taxon>Trifolium</taxon>
    </lineage>
</organism>
<reference evidence="1 2" key="1">
    <citation type="journal article" date="2018" name="Front. Plant Sci.">
        <title>Red Clover (Trifolium pratense) and Zigzag Clover (T. medium) - A Picture of Genomic Similarities and Differences.</title>
        <authorList>
            <person name="Dluhosova J."/>
            <person name="Istvanek J."/>
            <person name="Nedelnik J."/>
            <person name="Repkova J."/>
        </authorList>
    </citation>
    <scope>NUCLEOTIDE SEQUENCE [LARGE SCALE GENOMIC DNA]</scope>
    <source>
        <strain evidence="2">cv. 10/8</strain>
        <tissue evidence="1">Leaf</tissue>
    </source>
</reference>
<dbReference type="AlphaFoldDB" id="A0A392S636"/>
<evidence type="ECO:0000313" key="1">
    <source>
        <dbReference type="EMBL" id="MCI43857.1"/>
    </source>
</evidence>
<keyword evidence="2" id="KW-1185">Reference proteome</keyword>
<accession>A0A392S636</accession>
<sequence>TIDIFKPDEHVFSVGVEVRIETVNFIHGSLRQ</sequence>
<dbReference type="EMBL" id="LXQA010322864">
    <property type="protein sequence ID" value="MCI43857.1"/>
    <property type="molecule type" value="Genomic_DNA"/>
</dbReference>
<evidence type="ECO:0000313" key="2">
    <source>
        <dbReference type="Proteomes" id="UP000265520"/>
    </source>
</evidence>
<comment type="caution">
    <text evidence="1">The sequence shown here is derived from an EMBL/GenBank/DDBJ whole genome shotgun (WGS) entry which is preliminary data.</text>
</comment>
<feature type="non-terminal residue" evidence="1">
    <location>
        <position position="1"/>
    </location>
</feature>
<dbReference type="Proteomes" id="UP000265520">
    <property type="component" value="Unassembled WGS sequence"/>
</dbReference>